<reference evidence="3" key="1">
    <citation type="submission" date="2020-06" db="EMBL/GenBank/DDBJ databases">
        <authorList>
            <consortium name="Plant Systems Biology data submission"/>
        </authorList>
    </citation>
    <scope>NUCLEOTIDE SEQUENCE</scope>
    <source>
        <strain evidence="3">D6</strain>
    </source>
</reference>
<feature type="region of interest" description="Disordered" evidence="1">
    <location>
        <begin position="698"/>
        <end position="718"/>
    </location>
</feature>
<dbReference type="EMBL" id="CAICTM010000371">
    <property type="protein sequence ID" value="CAB9509036.1"/>
    <property type="molecule type" value="Genomic_DNA"/>
</dbReference>
<accession>A0A9N8HC98</accession>
<feature type="compositionally biased region" description="Low complexity" evidence="1">
    <location>
        <begin position="627"/>
        <end position="649"/>
    </location>
</feature>
<dbReference type="GO" id="GO:0005524">
    <property type="term" value="F:ATP binding"/>
    <property type="evidence" value="ECO:0007669"/>
    <property type="project" value="InterPro"/>
</dbReference>
<dbReference type="InterPro" id="IPR051177">
    <property type="entry name" value="CIK-Related_Protein"/>
</dbReference>
<feature type="domain" description="Protein kinase" evidence="2">
    <location>
        <begin position="10"/>
        <end position="414"/>
    </location>
</feature>
<dbReference type="SMART" id="SM00220">
    <property type="entry name" value="S_TKc"/>
    <property type="match status" value="1"/>
</dbReference>
<feature type="compositionally biased region" description="Basic and acidic residues" evidence="1">
    <location>
        <begin position="577"/>
        <end position="586"/>
    </location>
</feature>
<organism evidence="3 4">
    <name type="scientific">Seminavis robusta</name>
    <dbReference type="NCBI Taxonomy" id="568900"/>
    <lineage>
        <taxon>Eukaryota</taxon>
        <taxon>Sar</taxon>
        <taxon>Stramenopiles</taxon>
        <taxon>Ochrophyta</taxon>
        <taxon>Bacillariophyta</taxon>
        <taxon>Bacillariophyceae</taxon>
        <taxon>Bacillariophycidae</taxon>
        <taxon>Naviculales</taxon>
        <taxon>Naviculaceae</taxon>
        <taxon>Seminavis</taxon>
    </lineage>
</organism>
<dbReference type="OrthoDB" id="447103at2759"/>
<feature type="region of interest" description="Disordered" evidence="1">
    <location>
        <begin position="734"/>
        <end position="757"/>
    </location>
</feature>
<keyword evidence="3" id="KW-0418">Kinase</keyword>
<dbReference type="Gene3D" id="1.25.10.10">
    <property type="entry name" value="Leucine-rich Repeat Variant"/>
    <property type="match status" value="1"/>
</dbReference>
<feature type="compositionally biased region" description="Pro residues" evidence="1">
    <location>
        <begin position="650"/>
        <end position="664"/>
    </location>
</feature>
<name>A0A9N8HC98_9STRA</name>
<dbReference type="PROSITE" id="PS50011">
    <property type="entry name" value="PROTEIN_KINASE_DOM"/>
    <property type="match status" value="1"/>
</dbReference>
<dbReference type="PANTHER" id="PTHR12984">
    <property type="entry name" value="SCY1-RELATED S/T PROTEIN KINASE-LIKE"/>
    <property type="match status" value="1"/>
</dbReference>
<dbReference type="GO" id="GO:0004672">
    <property type="term" value="F:protein kinase activity"/>
    <property type="evidence" value="ECO:0007669"/>
    <property type="project" value="InterPro"/>
</dbReference>
<evidence type="ECO:0000259" key="2">
    <source>
        <dbReference type="PROSITE" id="PS50011"/>
    </source>
</evidence>
<comment type="caution">
    <text evidence="3">The sequence shown here is derived from an EMBL/GenBank/DDBJ whole genome shotgun (WGS) entry which is preliminary data.</text>
</comment>
<dbReference type="AlphaFoldDB" id="A0A9N8HC98"/>
<gene>
    <name evidence="3" type="ORF">SEMRO_372_G128810.1</name>
</gene>
<feature type="compositionally biased region" description="Acidic residues" evidence="1">
    <location>
        <begin position="705"/>
        <end position="718"/>
    </location>
</feature>
<dbReference type="InterPro" id="IPR000719">
    <property type="entry name" value="Prot_kinase_dom"/>
</dbReference>
<proteinExistence type="predicted"/>
<dbReference type="InterPro" id="IPR011009">
    <property type="entry name" value="Kinase-like_dom_sf"/>
</dbReference>
<dbReference type="Gene3D" id="1.10.510.10">
    <property type="entry name" value="Transferase(Phosphotransferase) domain 1"/>
    <property type="match status" value="1"/>
</dbReference>
<feature type="region of interest" description="Disordered" evidence="1">
    <location>
        <begin position="577"/>
        <end position="606"/>
    </location>
</feature>
<dbReference type="SUPFAM" id="SSF56112">
    <property type="entry name" value="Protein kinase-like (PK-like)"/>
    <property type="match status" value="1"/>
</dbReference>
<evidence type="ECO:0000256" key="1">
    <source>
        <dbReference type="SAM" id="MobiDB-lite"/>
    </source>
</evidence>
<dbReference type="Gene3D" id="3.30.200.20">
    <property type="entry name" value="Phosphorylase Kinase, domain 1"/>
    <property type="match status" value="1"/>
</dbReference>
<keyword evidence="4" id="KW-1185">Reference proteome</keyword>
<dbReference type="InterPro" id="IPR011989">
    <property type="entry name" value="ARM-like"/>
</dbReference>
<sequence>MGNSSSALPYSIDNQVGSDDFGWNIHQGTKKSDKSPVSVFVGKKPTLIKTPADKSGRNRGMMQLQPALHHFQQCKRVRHPHILEVYATLDTDNPDADSSVSSGVDPKTATGDLIIVTEPCVSLQTWLQNNRPSDEQLAWGLQSMIQSLHFLHNSAKLAHGLVAPTSFYVNRAGDVKLWNFCLATPIGDNLGPDRHFREWDAVLCPPTYRSPERVEQRWEAIQTAGIHAMDSYSLGILIGNYYQAAGHANIPAPLQKATQRLQTPNLRMRPRLQPLLKCPIFTSPYQTLQSQISEVSIQPVEQKVVFWQNLGTQMLNTGPNSGVVDQNMAVYKLLPLIQNVIQTICTNEAMMSQDLYRREVLAVLTPLFFIGENYLTADNFSKEMKPLIGLLFMVKDRGVRGTLLQKIGLLTKYLDANSLNQRVFEPMCSGFSDSSAALRELTLKSTLGLVPHLTAPNLEKLTRYLVRLQADTEVSIRTNTIIFISKLASNLTPMAREKMILPAFVRALKDTFAPCRLATLQCMTGTFEFFDPQGLSNKLLPSITPHLLDPDANVRKEAFKVSKALLVRLEAESDKMTAKEQAERAKAQQANGVRSAPSSGNAPAVATATATESAGYLAGFASWMASSSLPTTSSSDPMSPQLTAAAAAPAPRPPPAPNSAPLPPRAMQAAQQQYSATNNSTATSFAATNKTISNTTITAASSNDGWDDVDDGGGGWGDDDLDISAAEQDPFASIGKKTPTATAPRASGLSMGGVKKLSVPKKTAAPVAVSKLSIDDDDDIADGWDDF</sequence>
<dbReference type="Proteomes" id="UP001153069">
    <property type="component" value="Unassembled WGS sequence"/>
</dbReference>
<dbReference type="PANTHER" id="PTHR12984:SF3">
    <property type="entry name" value="N-TERMINAL KINASE-LIKE PROTEIN"/>
    <property type="match status" value="1"/>
</dbReference>
<keyword evidence="3" id="KW-0808">Transferase</keyword>
<dbReference type="InterPro" id="IPR016024">
    <property type="entry name" value="ARM-type_fold"/>
</dbReference>
<feature type="region of interest" description="Disordered" evidence="1">
    <location>
        <begin position="627"/>
        <end position="681"/>
    </location>
</feature>
<evidence type="ECO:0000313" key="3">
    <source>
        <dbReference type="EMBL" id="CAB9509036.1"/>
    </source>
</evidence>
<protein>
    <submittedName>
        <fullName evidence="3">Terminal kinase-like protein</fullName>
    </submittedName>
</protein>
<dbReference type="SUPFAM" id="SSF48371">
    <property type="entry name" value="ARM repeat"/>
    <property type="match status" value="1"/>
</dbReference>
<evidence type="ECO:0000313" key="4">
    <source>
        <dbReference type="Proteomes" id="UP001153069"/>
    </source>
</evidence>